<comment type="similarity">
    <text evidence="5">Belongs to the peptidase M24B family.</text>
</comment>
<dbReference type="Gene3D" id="3.40.350.10">
    <property type="entry name" value="Creatinase/prolidase N-terminal domain"/>
    <property type="match status" value="1"/>
</dbReference>
<reference evidence="8" key="1">
    <citation type="journal article" date="2020" name="mSystems">
        <title>Genome- and Community-Level Interaction Insights into Carbon Utilization and Element Cycling Functions of Hydrothermarchaeota in Hydrothermal Sediment.</title>
        <authorList>
            <person name="Zhou Z."/>
            <person name="Liu Y."/>
            <person name="Xu W."/>
            <person name="Pan J."/>
            <person name="Luo Z.H."/>
            <person name="Li M."/>
        </authorList>
    </citation>
    <scope>NUCLEOTIDE SEQUENCE [LARGE SCALE GENOMIC DNA]</scope>
    <source>
        <strain evidence="8">HyVt-389</strain>
    </source>
</reference>
<dbReference type="InterPro" id="IPR036005">
    <property type="entry name" value="Creatinase/aminopeptidase-like"/>
</dbReference>
<dbReference type="EMBL" id="DRIH01000217">
    <property type="protein sequence ID" value="HEC68368.1"/>
    <property type="molecule type" value="Genomic_DNA"/>
</dbReference>
<dbReference type="Pfam" id="PF01321">
    <property type="entry name" value="Creatinase_N"/>
    <property type="match status" value="1"/>
</dbReference>
<keyword evidence="8" id="KW-0031">Aminopeptidase</keyword>
<protein>
    <submittedName>
        <fullName evidence="8">Aminopeptidase P family protein</fullName>
    </submittedName>
</protein>
<keyword evidence="3" id="KW-0378">Hydrolase</keyword>
<evidence type="ECO:0000313" key="8">
    <source>
        <dbReference type="EMBL" id="HEC68368.1"/>
    </source>
</evidence>
<dbReference type="GO" id="GO:0046872">
    <property type="term" value="F:metal ion binding"/>
    <property type="evidence" value="ECO:0007669"/>
    <property type="project" value="UniProtKB-KW"/>
</dbReference>
<comment type="caution">
    <text evidence="8">The sequence shown here is derived from an EMBL/GenBank/DDBJ whole genome shotgun (WGS) entry which is preliminary data.</text>
</comment>
<dbReference type="InterPro" id="IPR000587">
    <property type="entry name" value="Creatinase_N"/>
</dbReference>
<dbReference type="Gene3D" id="3.90.230.10">
    <property type="entry name" value="Creatinase/methionine aminopeptidase superfamily"/>
    <property type="match status" value="1"/>
</dbReference>
<dbReference type="InterPro" id="IPR000994">
    <property type="entry name" value="Pept_M24"/>
</dbReference>
<accession>A0A7C1VLV5</accession>
<evidence type="ECO:0000256" key="1">
    <source>
        <dbReference type="ARBA" id="ARBA00022670"/>
    </source>
</evidence>
<evidence type="ECO:0000256" key="3">
    <source>
        <dbReference type="ARBA" id="ARBA00022801"/>
    </source>
</evidence>
<dbReference type="GO" id="GO:0008237">
    <property type="term" value="F:metallopeptidase activity"/>
    <property type="evidence" value="ECO:0007669"/>
    <property type="project" value="UniProtKB-KW"/>
</dbReference>
<dbReference type="PROSITE" id="PS00491">
    <property type="entry name" value="PROLINE_PEPTIDASE"/>
    <property type="match status" value="1"/>
</dbReference>
<proteinExistence type="inferred from homology"/>
<evidence type="ECO:0000256" key="2">
    <source>
        <dbReference type="ARBA" id="ARBA00022723"/>
    </source>
</evidence>
<dbReference type="GO" id="GO:0006508">
    <property type="term" value="P:proteolysis"/>
    <property type="evidence" value="ECO:0007669"/>
    <property type="project" value="UniProtKB-KW"/>
</dbReference>
<evidence type="ECO:0000259" key="7">
    <source>
        <dbReference type="Pfam" id="PF01321"/>
    </source>
</evidence>
<feature type="domain" description="Creatinase N-terminal" evidence="7">
    <location>
        <begin position="2"/>
        <end position="137"/>
    </location>
</feature>
<feature type="domain" description="Peptidase M24" evidence="6">
    <location>
        <begin position="146"/>
        <end position="348"/>
    </location>
</feature>
<organism evidence="8">
    <name type="scientific">Desulfofervidus auxilii</name>
    <dbReference type="NCBI Taxonomy" id="1621989"/>
    <lineage>
        <taxon>Bacteria</taxon>
        <taxon>Pseudomonadati</taxon>
        <taxon>Thermodesulfobacteriota</taxon>
        <taxon>Candidatus Desulfofervidia</taxon>
        <taxon>Candidatus Desulfofervidales</taxon>
        <taxon>Candidatus Desulfofervidaceae</taxon>
        <taxon>Candidatus Desulfofervidus</taxon>
    </lineage>
</organism>
<dbReference type="SUPFAM" id="SSF55920">
    <property type="entry name" value="Creatinase/aminopeptidase"/>
    <property type="match status" value="1"/>
</dbReference>
<evidence type="ECO:0000256" key="4">
    <source>
        <dbReference type="ARBA" id="ARBA00023049"/>
    </source>
</evidence>
<dbReference type="PANTHER" id="PTHR46112">
    <property type="entry name" value="AMINOPEPTIDASE"/>
    <property type="match status" value="1"/>
</dbReference>
<dbReference type="PANTHER" id="PTHR46112:SF3">
    <property type="entry name" value="AMINOPEPTIDASE YPDF"/>
    <property type="match status" value="1"/>
</dbReference>
<name>A0A7C1VLV5_DESA2</name>
<dbReference type="AlphaFoldDB" id="A0A7C1VLV5"/>
<sequence length="366" mass="41755">MRIKNLRKLMQKKNLGSIIISHPINRRYLSGFQIEDPQIGESSGVLLISQKHNILATDFRYAELAKEDTKDWEICIYQHNFFEEITELLKNMPSPLGFEALHLTYSAYQHLKETLKEKGIPLDIVPTEGLVEGLRKIKEDSEIILLKQAIKMTEEVYIKLKTFLKPGLTEKEVAWYIETQIRHELNAELSFPPIVASGYNAAIPHAVPTEKRLKTNEPIIIDCGVRWKGYCADMTRTFYLGKPDKKFKEIYNLVFEAQKLAIAQIKRGLETYQVDAIARDFLKEKGCAHAFLHSLGHGVGLLVHEAPSLSPRRPGETLQTNMVATIEPGLYLSGWGGVRIEDMVIIRENGCERLNKLSTNLKDWVL</sequence>
<dbReference type="Pfam" id="PF00557">
    <property type="entry name" value="Peptidase_M24"/>
    <property type="match status" value="1"/>
</dbReference>
<dbReference type="InterPro" id="IPR050659">
    <property type="entry name" value="Peptidase_M24B"/>
</dbReference>
<dbReference type="SUPFAM" id="SSF53092">
    <property type="entry name" value="Creatinase/prolidase N-terminal domain"/>
    <property type="match status" value="1"/>
</dbReference>
<keyword evidence="4" id="KW-0482">Metalloprotease</keyword>
<keyword evidence="1" id="KW-0645">Protease</keyword>
<dbReference type="CDD" id="cd01092">
    <property type="entry name" value="APP-like"/>
    <property type="match status" value="1"/>
</dbReference>
<dbReference type="InterPro" id="IPR029149">
    <property type="entry name" value="Creatin/AminoP/Spt16_N"/>
</dbReference>
<evidence type="ECO:0000259" key="6">
    <source>
        <dbReference type="Pfam" id="PF00557"/>
    </source>
</evidence>
<evidence type="ECO:0000256" key="5">
    <source>
        <dbReference type="RuleBase" id="RU000590"/>
    </source>
</evidence>
<gene>
    <name evidence="8" type="ORF">ENI35_06130</name>
</gene>
<dbReference type="InterPro" id="IPR001131">
    <property type="entry name" value="Peptidase_M24B_aminopep-P_CS"/>
</dbReference>
<dbReference type="GO" id="GO:0004177">
    <property type="term" value="F:aminopeptidase activity"/>
    <property type="evidence" value="ECO:0007669"/>
    <property type="project" value="UniProtKB-KW"/>
</dbReference>
<keyword evidence="2 5" id="KW-0479">Metal-binding</keyword>
<dbReference type="Proteomes" id="UP000885738">
    <property type="component" value="Unassembled WGS sequence"/>
</dbReference>